<comment type="caution">
    <text evidence="3">The sequence shown here is derived from an EMBL/GenBank/DDBJ whole genome shotgun (WGS) entry which is preliminary data.</text>
</comment>
<protein>
    <submittedName>
        <fullName evidence="3">Uncharacterized protein</fullName>
    </submittedName>
</protein>
<keyword evidence="4" id="KW-1185">Reference proteome</keyword>
<organism evidence="3 4">
    <name type="scientific">Agrocybe pediades</name>
    <dbReference type="NCBI Taxonomy" id="84607"/>
    <lineage>
        <taxon>Eukaryota</taxon>
        <taxon>Fungi</taxon>
        <taxon>Dikarya</taxon>
        <taxon>Basidiomycota</taxon>
        <taxon>Agaricomycotina</taxon>
        <taxon>Agaricomycetes</taxon>
        <taxon>Agaricomycetidae</taxon>
        <taxon>Agaricales</taxon>
        <taxon>Agaricineae</taxon>
        <taxon>Strophariaceae</taxon>
        <taxon>Agrocybe</taxon>
    </lineage>
</organism>
<dbReference type="Proteomes" id="UP000521872">
    <property type="component" value="Unassembled WGS sequence"/>
</dbReference>
<dbReference type="AlphaFoldDB" id="A0A8H4QY32"/>
<sequence length="172" mass="18052">MHKPPSSFTFLPFILLLTTIISISLSVTRTSALPVPADGSPDQLIDSSPDSLSAPGLGRDRSSTPLHLVPPPPPLPPPEDDTTSPTTTTTTPTTPTPETTPTPAMHPTPGIVSIPLTSHPLSSAYIQRIQEEYASGHRTGSNGGIPGWNPLWGIGPVVFPSRRIRLSSGGES</sequence>
<feature type="compositionally biased region" description="Pro residues" evidence="1">
    <location>
        <begin position="68"/>
        <end position="77"/>
    </location>
</feature>
<evidence type="ECO:0000313" key="4">
    <source>
        <dbReference type="Proteomes" id="UP000521872"/>
    </source>
</evidence>
<gene>
    <name evidence="3" type="ORF">D9613_004692</name>
</gene>
<accession>A0A8H4QY32</accession>
<evidence type="ECO:0000313" key="3">
    <source>
        <dbReference type="EMBL" id="KAF4619670.1"/>
    </source>
</evidence>
<feature type="compositionally biased region" description="Low complexity" evidence="1">
    <location>
        <begin position="83"/>
        <end position="93"/>
    </location>
</feature>
<feature type="compositionally biased region" description="Pro residues" evidence="1">
    <location>
        <begin position="94"/>
        <end position="106"/>
    </location>
</feature>
<feature type="region of interest" description="Disordered" evidence="1">
    <location>
        <begin position="36"/>
        <end position="116"/>
    </location>
</feature>
<reference evidence="3 4" key="1">
    <citation type="submission" date="2019-12" db="EMBL/GenBank/DDBJ databases">
        <authorList>
            <person name="Floudas D."/>
            <person name="Bentzer J."/>
            <person name="Ahren D."/>
            <person name="Johansson T."/>
            <person name="Persson P."/>
            <person name="Tunlid A."/>
        </authorList>
    </citation>
    <scope>NUCLEOTIDE SEQUENCE [LARGE SCALE GENOMIC DNA]</scope>
    <source>
        <strain evidence="3 4">CBS 102.39</strain>
    </source>
</reference>
<keyword evidence="2" id="KW-0732">Signal</keyword>
<evidence type="ECO:0000256" key="2">
    <source>
        <dbReference type="SAM" id="SignalP"/>
    </source>
</evidence>
<feature type="chain" id="PRO_5034884041" evidence="2">
    <location>
        <begin position="33"/>
        <end position="172"/>
    </location>
</feature>
<dbReference type="EMBL" id="JAACJL010000016">
    <property type="protein sequence ID" value="KAF4619670.1"/>
    <property type="molecule type" value="Genomic_DNA"/>
</dbReference>
<feature type="signal peptide" evidence="2">
    <location>
        <begin position="1"/>
        <end position="32"/>
    </location>
</feature>
<evidence type="ECO:0000256" key="1">
    <source>
        <dbReference type="SAM" id="MobiDB-lite"/>
    </source>
</evidence>
<proteinExistence type="predicted"/>
<name>A0A8H4QY32_9AGAR</name>